<organism evidence="4 5">
    <name type="scientific">Stenotrophomonas maltophilia</name>
    <name type="common">Pseudomonas maltophilia</name>
    <name type="synonym">Xanthomonas maltophilia</name>
    <dbReference type="NCBI Taxonomy" id="40324"/>
    <lineage>
        <taxon>Bacteria</taxon>
        <taxon>Pseudomonadati</taxon>
        <taxon>Pseudomonadota</taxon>
        <taxon>Gammaproteobacteria</taxon>
        <taxon>Lysobacterales</taxon>
        <taxon>Lysobacteraceae</taxon>
        <taxon>Stenotrophomonas</taxon>
        <taxon>Stenotrophomonas maltophilia group</taxon>
    </lineage>
</organism>
<dbReference type="AlphaFoldDB" id="A0A431U9J7"/>
<comment type="caution">
    <text evidence="4">The sequence shown here is derived from an EMBL/GenBank/DDBJ whole genome shotgun (WGS) entry which is preliminary data.</text>
</comment>
<dbReference type="Pfam" id="PF08805">
    <property type="entry name" value="PilS"/>
    <property type="match status" value="1"/>
</dbReference>
<evidence type="ECO:0000256" key="1">
    <source>
        <dbReference type="SAM" id="MobiDB-lite"/>
    </source>
</evidence>
<feature type="non-terminal residue" evidence="4">
    <location>
        <position position="252"/>
    </location>
</feature>
<evidence type="ECO:0000259" key="3">
    <source>
        <dbReference type="Pfam" id="PF08805"/>
    </source>
</evidence>
<protein>
    <recommendedName>
        <fullName evidence="3">Type 4 secretion system PilS N-terminal domain-containing protein</fullName>
    </recommendedName>
</protein>
<dbReference type="InterPro" id="IPR045584">
    <property type="entry name" value="Pilin-like"/>
</dbReference>
<gene>
    <name evidence="4" type="ORF">EKL94_21290</name>
</gene>
<dbReference type="InterPro" id="IPR014911">
    <property type="entry name" value="PilS_N"/>
</dbReference>
<dbReference type="RefSeq" id="WP_148105816.1">
    <property type="nucleotide sequence ID" value="NZ_RXLZ01000102.1"/>
</dbReference>
<keyword evidence="2" id="KW-1133">Transmembrane helix</keyword>
<dbReference type="EMBL" id="RXLZ01000102">
    <property type="protein sequence ID" value="RTQ83414.1"/>
    <property type="molecule type" value="Genomic_DNA"/>
</dbReference>
<feature type="region of interest" description="Disordered" evidence="1">
    <location>
        <begin position="233"/>
        <end position="252"/>
    </location>
</feature>
<accession>A0A431U9J7</accession>
<evidence type="ECO:0000313" key="4">
    <source>
        <dbReference type="EMBL" id="RTQ83414.1"/>
    </source>
</evidence>
<keyword evidence="2" id="KW-0472">Membrane</keyword>
<feature type="compositionally biased region" description="Polar residues" evidence="1">
    <location>
        <begin position="240"/>
        <end position="252"/>
    </location>
</feature>
<feature type="transmembrane region" description="Helical" evidence="2">
    <location>
        <begin position="21"/>
        <end position="42"/>
    </location>
</feature>
<feature type="domain" description="Type 4 secretion system PilS N-terminal" evidence="3">
    <location>
        <begin position="60"/>
        <end position="175"/>
    </location>
</feature>
<evidence type="ECO:0000256" key="2">
    <source>
        <dbReference type="SAM" id="Phobius"/>
    </source>
</evidence>
<dbReference type="Gene3D" id="3.30.1690.10">
    <property type="entry name" value="TcpA-like pilin"/>
    <property type="match status" value="1"/>
</dbReference>
<sequence>MRTHRLTALAQARIRSSGFGLLEVLLALGVITVMAAAVWWVFGPTSVAAQVKETQVDFSQTATSIERSMGILGGYSGLTTAMVRADGLAPQRLLRNGTLTNTWGGSVAVTASTVKRGNDAFLLETRNVPKSACATLVAAMAADPSVWDAQVNGQSVFMNNTYDPATAAAACKAHGGDRMGFVYFSGLAAGSSVAAPPLALPPVPPRVRLLFTSDPAVLLNAFVWLDPALVNHQNSHEHSNTNTVHQTDATKE</sequence>
<dbReference type="Proteomes" id="UP000271705">
    <property type="component" value="Unassembled WGS sequence"/>
</dbReference>
<keyword evidence="2" id="KW-0812">Transmembrane</keyword>
<name>A0A431U9J7_STEMA</name>
<dbReference type="SUPFAM" id="SSF54523">
    <property type="entry name" value="Pili subunits"/>
    <property type="match status" value="1"/>
</dbReference>
<evidence type="ECO:0000313" key="5">
    <source>
        <dbReference type="Proteomes" id="UP000271705"/>
    </source>
</evidence>
<proteinExistence type="predicted"/>
<reference evidence="4 5" key="1">
    <citation type="submission" date="2018-12" db="EMBL/GenBank/DDBJ databases">
        <authorList>
            <person name="Kartti S."/>
            <person name="Manni A."/>
            <person name="Chemao El Fihri M.W."/>
            <person name="Laamarti M."/>
            <person name="Temsamani L."/>
            <person name="El Jamali J.E."/>
            <person name="Ouadghiri M."/>
            <person name="Ibrahimi A."/>
            <person name="Filati-Maltouf A."/>
        </authorList>
    </citation>
    <scope>NUCLEOTIDE SEQUENCE [LARGE SCALE GENOMIC DNA]</scope>
    <source>
        <strain evidence="4 5">MDMC339</strain>
    </source>
</reference>